<gene>
    <name evidence="1" type="ORF">BYL167_LOCUS41848</name>
</gene>
<organism evidence="1 2">
    <name type="scientific">Rotaria magnacalcarata</name>
    <dbReference type="NCBI Taxonomy" id="392030"/>
    <lineage>
        <taxon>Eukaryota</taxon>
        <taxon>Metazoa</taxon>
        <taxon>Spiralia</taxon>
        <taxon>Gnathifera</taxon>
        <taxon>Rotifera</taxon>
        <taxon>Eurotatoria</taxon>
        <taxon>Bdelloidea</taxon>
        <taxon>Philodinida</taxon>
        <taxon>Philodinidae</taxon>
        <taxon>Rotaria</taxon>
    </lineage>
</organism>
<dbReference type="Proteomes" id="UP000681967">
    <property type="component" value="Unassembled WGS sequence"/>
</dbReference>
<reference evidence="1" key="1">
    <citation type="submission" date="2021-02" db="EMBL/GenBank/DDBJ databases">
        <authorList>
            <person name="Nowell W R."/>
        </authorList>
    </citation>
    <scope>NUCLEOTIDE SEQUENCE</scope>
</reference>
<feature type="non-terminal residue" evidence="1">
    <location>
        <position position="1"/>
    </location>
</feature>
<evidence type="ECO:0000313" key="2">
    <source>
        <dbReference type="Proteomes" id="UP000681967"/>
    </source>
</evidence>
<sequence length="112" mass="13248">KLNKITGNKLNDVDGDRCQYQNQRVSLTVKFQNKNFDKFAVIRIIVTLVDNTGCIHSHEQLTYIRIHGYDTKFNIYLLYRDRPKDMTKNYTVHIDAYDKVNLLSILQVGYYQ</sequence>
<accession>A0A8S2ZZ58</accession>
<comment type="caution">
    <text evidence="1">The sequence shown here is derived from an EMBL/GenBank/DDBJ whole genome shotgun (WGS) entry which is preliminary data.</text>
</comment>
<proteinExistence type="predicted"/>
<dbReference type="AlphaFoldDB" id="A0A8S2ZZ58"/>
<protein>
    <submittedName>
        <fullName evidence="1">Uncharacterized protein</fullName>
    </submittedName>
</protein>
<evidence type="ECO:0000313" key="1">
    <source>
        <dbReference type="EMBL" id="CAF4643015.1"/>
    </source>
</evidence>
<name>A0A8S2ZZ58_9BILA</name>
<dbReference type="EMBL" id="CAJOBH010107152">
    <property type="protein sequence ID" value="CAF4643015.1"/>
    <property type="molecule type" value="Genomic_DNA"/>
</dbReference>